<dbReference type="PANTHER" id="PTHR18945">
    <property type="entry name" value="NEUROTRANSMITTER GATED ION CHANNEL"/>
    <property type="match status" value="1"/>
</dbReference>
<protein>
    <recommendedName>
        <fullName evidence="11">5-hydroxytryptamine receptor 3A-like</fullName>
    </recommendedName>
</protein>
<feature type="chain" id="PRO_5046460377" description="5-hydroxytryptamine receptor 3A-like" evidence="6">
    <location>
        <begin position="22"/>
        <end position="701"/>
    </location>
</feature>
<keyword evidence="4 5" id="KW-0472">Membrane</keyword>
<feature type="domain" description="Neurotransmitter-gated ion-channel ligand-binding" evidence="7">
    <location>
        <begin position="414"/>
        <end position="574"/>
    </location>
</feature>
<feature type="domain" description="Neurotransmitter-gated ion-channel transmembrane" evidence="8">
    <location>
        <begin position="595"/>
        <end position="676"/>
    </location>
</feature>
<dbReference type="InterPro" id="IPR036734">
    <property type="entry name" value="Neur_chan_lig-bd_sf"/>
</dbReference>
<dbReference type="InterPro" id="IPR006029">
    <property type="entry name" value="Neurotrans-gated_channel_TM"/>
</dbReference>
<reference evidence="9 10" key="1">
    <citation type="submission" date="2023-09" db="EMBL/GenBank/DDBJ databases">
        <authorList>
            <person name="Wang M."/>
        </authorList>
    </citation>
    <scope>NUCLEOTIDE SEQUENCE [LARGE SCALE GENOMIC DNA]</scope>
    <source>
        <strain evidence="9">GT-2023</strain>
        <tissue evidence="9">Liver</tissue>
    </source>
</reference>
<dbReference type="InterPro" id="IPR036719">
    <property type="entry name" value="Neuro-gated_channel_TM_sf"/>
</dbReference>
<evidence type="ECO:0008006" key="11">
    <source>
        <dbReference type="Google" id="ProtNLM"/>
    </source>
</evidence>
<evidence type="ECO:0000313" key="9">
    <source>
        <dbReference type="EMBL" id="KAL1277496.1"/>
    </source>
</evidence>
<feature type="transmembrane region" description="Helical" evidence="5">
    <location>
        <begin position="244"/>
        <end position="261"/>
    </location>
</feature>
<keyword evidence="2 5" id="KW-0812">Transmembrane</keyword>
<keyword evidence="3 5" id="KW-1133">Transmembrane helix</keyword>
<evidence type="ECO:0000313" key="10">
    <source>
        <dbReference type="Proteomes" id="UP001558613"/>
    </source>
</evidence>
<evidence type="ECO:0000256" key="5">
    <source>
        <dbReference type="SAM" id="Phobius"/>
    </source>
</evidence>
<accession>A0ABR3NKG5</accession>
<dbReference type="Pfam" id="PF02931">
    <property type="entry name" value="Neur_chan_LBD"/>
    <property type="match status" value="2"/>
</dbReference>
<sequence length="701" mass="77483">MLLQHRISLLLLLCSSPLVFAGGNSTEVPCDRRCLANARVQKELFSAPQNDNCTIVVNITSIQYETLSFEWKDPDLGWMQEKSRYPTIVLPVDKIWIPRIVLDNAIETTIEPYTNDVQVRRDGTVEHAVVLFTTVSCEINLFNYPFVKGSCPVAINGWSQKTCALTLQIADNVSLVDSSGGEWQTNSVEKIVDSSNRAYLLVELSINPFSAFVTLILPSGLVLLADLVSFALPFEGGERNSFKVTLVLSFTMFLLILNEHLPNGGNCSPLLHYHFSFCLVCLVMSMLVSIVLTRLSVEDSFLVCRRSTKVHPSNSTKTQHDDQDQEKDTGVITTKSGDLASEMASLQKIVKFLEDLDKGEKEAQHLKPKDISVVQDQEVIDKSIDLTVLADSCDSRCLANSIIAKKLISAPHGDSCSVTVNVTSMQYETLSFDTKNMQISSRVKLNMRWNDPGLVWNETTSNATAIMLPVDKIWTPGLVLDNAIDITVQPYKNDVLVLSNGNVDHAVVLFISASCDINLFTYPFVEGDCPVAINGWNQSNCGLILSISQNISMSGTAQSGEWLTENVKTNYFKFQNRTYLSVTLSINPFSAVVTLILPSVLIMLADLVSFALPVQGGERNNLKVTLVLSFTMFLVILNDHLSSGISCSPLIHYHFCFCLVSLVLSMVTSIILTRLTLHDSILPCKCSKSIRTQNGSLGQHE</sequence>
<feature type="signal peptide" evidence="6">
    <location>
        <begin position="1"/>
        <end position="21"/>
    </location>
</feature>
<evidence type="ECO:0000256" key="6">
    <source>
        <dbReference type="SAM" id="SignalP"/>
    </source>
</evidence>
<feature type="transmembrane region" description="Helical" evidence="5">
    <location>
        <begin position="209"/>
        <end position="232"/>
    </location>
</feature>
<dbReference type="SUPFAM" id="SSF63712">
    <property type="entry name" value="Nicotinic receptor ligand binding domain-like"/>
    <property type="match status" value="2"/>
</dbReference>
<dbReference type="Pfam" id="PF02932">
    <property type="entry name" value="Neur_chan_memb"/>
    <property type="match status" value="2"/>
</dbReference>
<name>A0ABR3NKG5_9TELE</name>
<keyword evidence="6" id="KW-0732">Signal</keyword>
<evidence type="ECO:0000259" key="7">
    <source>
        <dbReference type="Pfam" id="PF02931"/>
    </source>
</evidence>
<evidence type="ECO:0000256" key="4">
    <source>
        <dbReference type="ARBA" id="ARBA00023136"/>
    </source>
</evidence>
<dbReference type="InterPro" id="IPR006201">
    <property type="entry name" value="Neur_channel"/>
</dbReference>
<feature type="transmembrane region" description="Helical" evidence="5">
    <location>
        <begin position="273"/>
        <end position="297"/>
    </location>
</feature>
<evidence type="ECO:0000256" key="2">
    <source>
        <dbReference type="ARBA" id="ARBA00022692"/>
    </source>
</evidence>
<feature type="domain" description="Neurotransmitter-gated ion-channel ligand-binding" evidence="7">
    <location>
        <begin position="67"/>
        <end position="176"/>
    </location>
</feature>
<comment type="caution">
    <text evidence="9">The sequence shown here is derived from an EMBL/GenBank/DDBJ whole genome shotgun (WGS) entry which is preliminary data.</text>
</comment>
<feature type="domain" description="Neurotransmitter-gated ion-channel transmembrane" evidence="8">
    <location>
        <begin position="215"/>
        <end position="294"/>
    </location>
</feature>
<gene>
    <name evidence="9" type="ORF">QQF64_024169</name>
</gene>
<dbReference type="SUPFAM" id="SSF90112">
    <property type="entry name" value="Neurotransmitter-gated ion-channel transmembrane pore"/>
    <property type="match status" value="2"/>
</dbReference>
<dbReference type="Gene3D" id="1.20.58.390">
    <property type="entry name" value="Neurotransmitter-gated ion-channel transmembrane domain"/>
    <property type="match status" value="2"/>
</dbReference>
<proteinExistence type="predicted"/>
<feature type="transmembrane region" description="Helical" evidence="5">
    <location>
        <begin position="578"/>
        <end position="604"/>
    </location>
</feature>
<dbReference type="Gene3D" id="2.70.170.10">
    <property type="entry name" value="Neurotransmitter-gated ion-channel ligand-binding domain"/>
    <property type="match status" value="2"/>
</dbReference>
<dbReference type="InterPro" id="IPR006202">
    <property type="entry name" value="Neur_chan_lig-bd"/>
</dbReference>
<feature type="transmembrane region" description="Helical" evidence="5">
    <location>
        <begin position="653"/>
        <end position="677"/>
    </location>
</feature>
<keyword evidence="10" id="KW-1185">Reference proteome</keyword>
<organism evidence="9 10">
    <name type="scientific">Cirrhinus molitorella</name>
    <name type="common">mud carp</name>
    <dbReference type="NCBI Taxonomy" id="172907"/>
    <lineage>
        <taxon>Eukaryota</taxon>
        <taxon>Metazoa</taxon>
        <taxon>Chordata</taxon>
        <taxon>Craniata</taxon>
        <taxon>Vertebrata</taxon>
        <taxon>Euteleostomi</taxon>
        <taxon>Actinopterygii</taxon>
        <taxon>Neopterygii</taxon>
        <taxon>Teleostei</taxon>
        <taxon>Ostariophysi</taxon>
        <taxon>Cypriniformes</taxon>
        <taxon>Cyprinidae</taxon>
        <taxon>Labeoninae</taxon>
        <taxon>Labeonini</taxon>
        <taxon>Cirrhinus</taxon>
    </lineage>
</organism>
<dbReference type="Proteomes" id="UP001558613">
    <property type="component" value="Unassembled WGS sequence"/>
</dbReference>
<dbReference type="InterPro" id="IPR038050">
    <property type="entry name" value="Neuro_actylchol_rec"/>
</dbReference>
<feature type="non-terminal residue" evidence="9">
    <location>
        <position position="701"/>
    </location>
</feature>
<evidence type="ECO:0000256" key="1">
    <source>
        <dbReference type="ARBA" id="ARBA00004141"/>
    </source>
</evidence>
<evidence type="ECO:0000259" key="8">
    <source>
        <dbReference type="Pfam" id="PF02932"/>
    </source>
</evidence>
<dbReference type="EMBL" id="JAYMGO010000003">
    <property type="protein sequence ID" value="KAL1277496.1"/>
    <property type="molecule type" value="Genomic_DNA"/>
</dbReference>
<evidence type="ECO:0000256" key="3">
    <source>
        <dbReference type="ARBA" id="ARBA00022989"/>
    </source>
</evidence>
<comment type="subcellular location">
    <subcellularLocation>
        <location evidence="1">Membrane</location>
        <topology evidence="1">Multi-pass membrane protein</topology>
    </subcellularLocation>
</comment>